<dbReference type="InterPro" id="IPR020843">
    <property type="entry name" value="ER"/>
</dbReference>
<reference evidence="3" key="1">
    <citation type="submission" date="2024-05" db="EMBL/GenBank/DDBJ databases">
        <authorList>
            <person name="Jung D.-H."/>
        </authorList>
    </citation>
    <scope>NUCLEOTIDE SEQUENCE</scope>
    <source>
        <strain evidence="3">JA-25</strain>
    </source>
</reference>
<keyword evidence="1" id="KW-0560">Oxidoreductase</keyword>
<evidence type="ECO:0000259" key="2">
    <source>
        <dbReference type="SMART" id="SM00829"/>
    </source>
</evidence>
<dbReference type="SUPFAM" id="SSF51735">
    <property type="entry name" value="NAD(P)-binding Rossmann-fold domains"/>
    <property type="match status" value="1"/>
</dbReference>
<protein>
    <submittedName>
        <fullName evidence="3">NADP-dependent oxidoreductase</fullName>
    </submittedName>
</protein>
<name>A0ABX0QEF0_9BACT</name>
<organism evidence="3 4">
    <name type="scientific">Fibrivirga algicola</name>
    <dbReference type="NCBI Taxonomy" id="2950420"/>
    <lineage>
        <taxon>Bacteria</taxon>
        <taxon>Pseudomonadati</taxon>
        <taxon>Bacteroidota</taxon>
        <taxon>Cytophagia</taxon>
        <taxon>Cytophagales</taxon>
        <taxon>Spirosomataceae</taxon>
        <taxon>Fibrivirga</taxon>
    </lineage>
</organism>
<dbReference type="InterPro" id="IPR045010">
    <property type="entry name" value="MDR_fam"/>
</dbReference>
<dbReference type="Pfam" id="PF00107">
    <property type="entry name" value="ADH_zinc_N"/>
    <property type="match status" value="1"/>
</dbReference>
<keyword evidence="4" id="KW-1185">Reference proteome</keyword>
<dbReference type="PANTHER" id="PTHR43205">
    <property type="entry name" value="PROSTAGLANDIN REDUCTASE"/>
    <property type="match status" value="1"/>
</dbReference>
<feature type="domain" description="Enoyl reductase (ER)" evidence="2">
    <location>
        <begin position="14"/>
        <end position="330"/>
    </location>
</feature>
<dbReference type="InterPro" id="IPR013149">
    <property type="entry name" value="ADH-like_C"/>
</dbReference>
<dbReference type="Gene3D" id="3.90.180.10">
    <property type="entry name" value="Medium-chain alcohol dehydrogenases, catalytic domain"/>
    <property type="match status" value="1"/>
</dbReference>
<dbReference type="CDD" id="cd05288">
    <property type="entry name" value="PGDH"/>
    <property type="match status" value="1"/>
</dbReference>
<gene>
    <name evidence="3" type="ORF">F7231_10315</name>
</gene>
<dbReference type="Gene3D" id="3.40.50.720">
    <property type="entry name" value="NAD(P)-binding Rossmann-like Domain"/>
    <property type="match status" value="1"/>
</dbReference>
<dbReference type="PANTHER" id="PTHR43205:SF7">
    <property type="entry name" value="PROSTAGLANDIN REDUCTASE 1"/>
    <property type="match status" value="1"/>
</dbReference>
<proteinExistence type="predicted"/>
<evidence type="ECO:0000313" key="4">
    <source>
        <dbReference type="Proteomes" id="UP000606008"/>
    </source>
</evidence>
<dbReference type="Proteomes" id="UP000606008">
    <property type="component" value="Unassembled WGS sequence"/>
</dbReference>
<dbReference type="SUPFAM" id="SSF50129">
    <property type="entry name" value="GroES-like"/>
    <property type="match status" value="1"/>
</dbReference>
<dbReference type="SMART" id="SM00829">
    <property type="entry name" value="PKS_ER"/>
    <property type="match status" value="1"/>
</dbReference>
<evidence type="ECO:0000313" key="3">
    <source>
        <dbReference type="EMBL" id="NID10564.1"/>
    </source>
</evidence>
<accession>A0ABX0QEF0</accession>
<dbReference type="InterPro" id="IPR011032">
    <property type="entry name" value="GroES-like_sf"/>
</dbReference>
<comment type="caution">
    <text evidence="3">The sequence shown here is derived from an EMBL/GenBank/DDBJ whole genome shotgun (WGS) entry which is preliminary data.</text>
</comment>
<dbReference type="RefSeq" id="WP_166691822.1">
    <property type="nucleotide sequence ID" value="NZ_WAEL01000003.1"/>
</dbReference>
<evidence type="ECO:0000256" key="1">
    <source>
        <dbReference type="ARBA" id="ARBA00023002"/>
    </source>
</evidence>
<sequence>MSDHQILLASRPKGMPDATNFSVEVVTLPELQAGDVLIEPTYFSVDPYMRGRMNEGKSYIAPFEVGQPLVGGAVARVVESLTDGIAAGDLVTGSLPWATRAVVPGKSLKKIDASLAPASYYLGILGMPGLTAYFGLLDIGNPQPGETVVVSGAAGAVGIIVGQIAKIKGARVVGIAGSDDKIALLKDGFGFDAVVNYKTAGDLSAAIAKACPNGVDVYFDNVGGDVSDAVIKHLNFHARIPLCGQIALYNTTDVPMGPRIQPMLLTRSVLMKGFTIGNYQARFGEGIKQLAAWVGEGKLRYTETTIKGFDKLPEALLGLFSGQNTGKMIVEV</sequence>
<dbReference type="InterPro" id="IPR041694">
    <property type="entry name" value="ADH_N_2"/>
</dbReference>
<dbReference type="EMBL" id="WAEL01000003">
    <property type="protein sequence ID" value="NID10564.1"/>
    <property type="molecule type" value="Genomic_DNA"/>
</dbReference>
<dbReference type="Pfam" id="PF16884">
    <property type="entry name" value="ADH_N_2"/>
    <property type="match status" value="1"/>
</dbReference>
<dbReference type="InterPro" id="IPR036291">
    <property type="entry name" value="NAD(P)-bd_dom_sf"/>
</dbReference>